<organism evidence="2 3">
    <name type="scientific">Morella rubra</name>
    <name type="common">Chinese bayberry</name>
    <dbReference type="NCBI Taxonomy" id="262757"/>
    <lineage>
        <taxon>Eukaryota</taxon>
        <taxon>Viridiplantae</taxon>
        <taxon>Streptophyta</taxon>
        <taxon>Embryophyta</taxon>
        <taxon>Tracheophyta</taxon>
        <taxon>Spermatophyta</taxon>
        <taxon>Magnoliopsida</taxon>
        <taxon>eudicotyledons</taxon>
        <taxon>Gunneridae</taxon>
        <taxon>Pentapetalae</taxon>
        <taxon>rosids</taxon>
        <taxon>fabids</taxon>
        <taxon>Fagales</taxon>
        <taxon>Myricaceae</taxon>
        <taxon>Morella</taxon>
    </lineage>
</organism>
<dbReference type="EMBL" id="RXIC02000020">
    <property type="protein sequence ID" value="KAB1223709.1"/>
    <property type="molecule type" value="Genomic_DNA"/>
</dbReference>
<comment type="caution">
    <text evidence="2">The sequence shown here is derived from an EMBL/GenBank/DDBJ whole genome shotgun (WGS) entry which is preliminary data.</text>
</comment>
<accession>A0A6A1WEK3</accession>
<evidence type="ECO:0000313" key="3">
    <source>
        <dbReference type="Proteomes" id="UP000516437"/>
    </source>
</evidence>
<dbReference type="InterPro" id="IPR025558">
    <property type="entry name" value="DUF4283"/>
</dbReference>
<dbReference type="Pfam" id="PF14111">
    <property type="entry name" value="DUF4283"/>
    <property type="match status" value="1"/>
</dbReference>
<keyword evidence="3" id="KW-1185">Reference proteome</keyword>
<reference evidence="2 3" key="1">
    <citation type="journal article" date="2019" name="Plant Biotechnol. J.">
        <title>The red bayberry genome and genetic basis of sex determination.</title>
        <authorList>
            <person name="Jia H.M."/>
            <person name="Jia H.J."/>
            <person name="Cai Q.L."/>
            <person name="Wang Y."/>
            <person name="Zhao H.B."/>
            <person name="Yang W.F."/>
            <person name="Wang G.Y."/>
            <person name="Li Y.H."/>
            <person name="Zhan D.L."/>
            <person name="Shen Y.T."/>
            <person name="Niu Q.F."/>
            <person name="Chang L."/>
            <person name="Qiu J."/>
            <person name="Zhao L."/>
            <person name="Xie H.B."/>
            <person name="Fu W.Y."/>
            <person name="Jin J."/>
            <person name="Li X.W."/>
            <person name="Jiao Y."/>
            <person name="Zhou C.C."/>
            <person name="Tu T."/>
            <person name="Chai C.Y."/>
            <person name="Gao J.L."/>
            <person name="Fan L.J."/>
            <person name="van de Weg E."/>
            <person name="Wang J.Y."/>
            <person name="Gao Z.S."/>
        </authorList>
    </citation>
    <scope>NUCLEOTIDE SEQUENCE [LARGE SCALE GENOMIC DNA]</scope>
    <source>
        <tissue evidence="2">Leaves</tissue>
    </source>
</reference>
<protein>
    <recommendedName>
        <fullName evidence="1">DUF4283 domain-containing protein</fullName>
    </recommendedName>
</protein>
<evidence type="ECO:0000313" key="2">
    <source>
        <dbReference type="EMBL" id="KAB1223709.1"/>
    </source>
</evidence>
<dbReference type="AlphaFoldDB" id="A0A6A1WEK3"/>
<feature type="domain" description="DUF4283" evidence="1">
    <location>
        <begin position="39"/>
        <end position="102"/>
    </location>
</feature>
<dbReference type="Proteomes" id="UP000516437">
    <property type="component" value="Chromosome 2"/>
</dbReference>
<gene>
    <name evidence="2" type="ORF">CJ030_MR2G004715</name>
</gene>
<proteinExistence type="predicted"/>
<name>A0A6A1WEK3_9ROSI</name>
<evidence type="ECO:0000259" key="1">
    <source>
        <dbReference type="Pfam" id="PF14111"/>
    </source>
</evidence>
<sequence length="103" mass="11881">MADIDQEVVQLIKQTEDLRWDVNPLVVIRDVEDAKSVARMILVGKIISKRIVSLLVVHGTLEKAWDFEANLEVQELDTNIFFFGFSSSAARNRVLERRPWNVK</sequence>